<evidence type="ECO:0000256" key="1">
    <source>
        <dbReference type="ARBA" id="ARBA00005525"/>
    </source>
</evidence>
<dbReference type="EMBL" id="JAPHAV010000012">
    <property type="protein sequence ID" value="MCX2698574.1"/>
    <property type="molecule type" value="Genomic_DNA"/>
</dbReference>
<evidence type="ECO:0000313" key="9">
    <source>
        <dbReference type="Proteomes" id="UP001301216"/>
    </source>
</evidence>
<organism evidence="8 9">
    <name type="scientific">Ochrobactrum chromiisoli</name>
    <dbReference type="NCBI Taxonomy" id="2993941"/>
    <lineage>
        <taxon>Bacteria</taxon>
        <taxon>Pseudomonadati</taxon>
        <taxon>Pseudomonadota</taxon>
        <taxon>Alphaproteobacteria</taxon>
        <taxon>Hyphomicrobiales</taxon>
        <taxon>Brucellaceae</taxon>
        <taxon>Brucella/Ochrobactrum group</taxon>
        <taxon>Ochrobactrum</taxon>
    </lineage>
</organism>
<keyword evidence="4" id="KW-0963">Cytoplasm</keyword>
<evidence type="ECO:0000256" key="2">
    <source>
        <dbReference type="ARBA" id="ARBA00022857"/>
    </source>
</evidence>
<dbReference type="SUPFAM" id="SSF51735">
    <property type="entry name" value="NAD(P)-binding Rossmann-fold domains"/>
    <property type="match status" value="1"/>
</dbReference>
<keyword evidence="4" id="KW-0641">Proline biosynthesis</keyword>
<dbReference type="InterPro" id="IPR008927">
    <property type="entry name" value="6-PGluconate_DH-like_C_sf"/>
</dbReference>
<feature type="domain" description="Pyrroline-5-carboxylate reductase dimerisation" evidence="7">
    <location>
        <begin position="159"/>
        <end position="265"/>
    </location>
</feature>
<comment type="catalytic activity">
    <reaction evidence="4">
        <text>L-proline + NADP(+) = (S)-1-pyrroline-5-carboxylate + NADPH + 2 H(+)</text>
        <dbReference type="Rhea" id="RHEA:14109"/>
        <dbReference type="ChEBI" id="CHEBI:15378"/>
        <dbReference type="ChEBI" id="CHEBI:17388"/>
        <dbReference type="ChEBI" id="CHEBI:57783"/>
        <dbReference type="ChEBI" id="CHEBI:58349"/>
        <dbReference type="ChEBI" id="CHEBI:60039"/>
        <dbReference type="EC" id="1.5.1.2"/>
    </reaction>
</comment>
<gene>
    <name evidence="4 8" type="primary">proC</name>
    <name evidence="8" type="ORF">OPR82_17740</name>
</gene>
<comment type="catalytic activity">
    <reaction evidence="4">
        <text>L-proline + NAD(+) = (S)-1-pyrroline-5-carboxylate + NADH + 2 H(+)</text>
        <dbReference type="Rhea" id="RHEA:14105"/>
        <dbReference type="ChEBI" id="CHEBI:15378"/>
        <dbReference type="ChEBI" id="CHEBI:17388"/>
        <dbReference type="ChEBI" id="CHEBI:57540"/>
        <dbReference type="ChEBI" id="CHEBI:57945"/>
        <dbReference type="ChEBI" id="CHEBI:60039"/>
        <dbReference type="EC" id="1.5.1.2"/>
    </reaction>
</comment>
<dbReference type="EC" id="1.5.1.2" evidence="4 5"/>
<keyword evidence="2 4" id="KW-0521">NADP</keyword>
<dbReference type="PIRSF" id="PIRSF000193">
    <property type="entry name" value="Pyrrol-5-carb_rd"/>
    <property type="match status" value="1"/>
</dbReference>
<dbReference type="Pfam" id="PF14748">
    <property type="entry name" value="P5CR_dimer"/>
    <property type="match status" value="1"/>
</dbReference>
<name>A0ABT3QSI0_9HYPH</name>
<dbReference type="SUPFAM" id="SSF48179">
    <property type="entry name" value="6-phosphogluconate dehydrogenase C-terminal domain-like"/>
    <property type="match status" value="1"/>
</dbReference>
<evidence type="ECO:0000259" key="6">
    <source>
        <dbReference type="Pfam" id="PF03807"/>
    </source>
</evidence>
<sequence>MNILLVGAGNMGYAMLKKWTTEASDQFWVVEPDGLLRRRAEEVGARAFGSREELPLGLLFDVVVIATKPQFVCDIIDFFSGHLAERGLFISVAAGVRIPEMEARAGQTAAIVRAMPNTPAAIGEGMIVACTNGNVSGAGRETTEKLLSAVGRLAFLEQEDKMDAVTAVSGSGPAYVFYFIEALTAAGVNAGLEEELAKVLAEQTVFGAAKLVHEGKNGPGQLREAVTSPNGTTAAALSVLMSNSNGLQLLLDKAVSAAKERSIELAAPAR</sequence>
<evidence type="ECO:0000256" key="5">
    <source>
        <dbReference type="NCBIfam" id="TIGR00112"/>
    </source>
</evidence>
<dbReference type="NCBIfam" id="TIGR00112">
    <property type="entry name" value="proC"/>
    <property type="match status" value="1"/>
</dbReference>
<keyword evidence="3 4" id="KW-0560">Oxidoreductase</keyword>
<dbReference type="Gene3D" id="1.10.3730.10">
    <property type="entry name" value="ProC C-terminal domain-like"/>
    <property type="match status" value="1"/>
</dbReference>
<dbReference type="PANTHER" id="PTHR11645">
    <property type="entry name" value="PYRROLINE-5-CARBOXYLATE REDUCTASE"/>
    <property type="match status" value="1"/>
</dbReference>
<keyword evidence="4" id="KW-0028">Amino-acid biosynthesis</keyword>
<comment type="similarity">
    <text evidence="1 4">Belongs to the pyrroline-5-carboxylate reductase family.</text>
</comment>
<dbReference type="InterPro" id="IPR028939">
    <property type="entry name" value="P5C_Rdtase_cat_N"/>
</dbReference>
<reference evidence="8 9" key="1">
    <citation type="submission" date="2022-11" db="EMBL/GenBank/DDBJ databases">
        <title>Brucella sp. YY2X, whole genome shotgun sequencing project.</title>
        <authorList>
            <person name="Yang Y."/>
        </authorList>
    </citation>
    <scope>NUCLEOTIDE SEQUENCE [LARGE SCALE GENOMIC DNA]</scope>
    <source>
        <strain evidence="8 9">YY2X</strain>
    </source>
</reference>
<dbReference type="Proteomes" id="UP001301216">
    <property type="component" value="Unassembled WGS sequence"/>
</dbReference>
<evidence type="ECO:0000256" key="4">
    <source>
        <dbReference type="HAMAP-Rule" id="MF_01925"/>
    </source>
</evidence>
<dbReference type="GO" id="GO:0004735">
    <property type="term" value="F:pyrroline-5-carboxylate reductase activity"/>
    <property type="evidence" value="ECO:0007669"/>
    <property type="project" value="UniProtKB-EC"/>
</dbReference>
<dbReference type="HAMAP" id="MF_01925">
    <property type="entry name" value="P5C_reductase"/>
    <property type="match status" value="1"/>
</dbReference>
<comment type="pathway">
    <text evidence="4">Amino-acid biosynthesis; L-proline biosynthesis; L-proline from L-glutamate 5-semialdehyde: step 1/1.</text>
</comment>
<accession>A0ABT3QSI0</accession>
<evidence type="ECO:0000313" key="8">
    <source>
        <dbReference type="EMBL" id="MCX2698574.1"/>
    </source>
</evidence>
<comment type="subcellular location">
    <subcellularLocation>
        <location evidence="4">Cytoplasm</location>
    </subcellularLocation>
</comment>
<dbReference type="InterPro" id="IPR000304">
    <property type="entry name" value="Pyrroline-COOH_reductase"/>
</dbReference>
<feature type="domain" description="Pyrroline-5-carboxylate reductase catalytic N-terminal" evidence="6">
    <location>
        <begin position="3"/>
        <end position="95"/>
    </location>
</feature>
<dbReference type="InterPro" id="IPR036291">
    <property type="entry name" value="NAD(P)-bd_dom_sf"/>
</dbReference>
<comment type="function">
    <text evidence="4">Catalyzes the reduction of 1-pyrroline-5-carboxylate (PCA) to L-proline.</text>
</comment>
<dbReference type="RefSeq" id="WP_113533325.1">
    <property type="nucleotide sequence ID" value="NZ_JAPHAV010000012.1"/>
</dbReference>
<dbReference type="Pfam" id="PF03807">
    <property type="entry name" value="F420_oxidored"/>
    <property type="match status" value="1"/>
</dbReference>
<proteinExistence type="inferred from homology"/>
<dbReference type="Gene3D" id="3.40.50.720">
    <property type="entry name" value="NAD(P)-binding Rossmann-like Domain"/>
    <property type="match status" value="1"/>
</dbReference>
<dbReference type="InterPro" id="IPR029036">
    <property type="entry name" value="P5CR_dimer"/>
</dbReference>
<comment type="caution">
    <text evidence="8">The sequence shown here is derived from an EMBL/GenBank/DDBJ whole genome shotgun (WGS) entry which is preliminary data.</text>
</comment>
<keyword evidence="9" id="KW-1185">Reference proteome</keyword>
<protein>
    <recommendedName>
        <fullName evidence="4 5">Pyrroline-5-carboxylate reductase</fullName>
        <shortName evidence="4">P5C reductase</shortName>
        <shortName evidence="4">P5CR</shortName>
        <ecNumber evidence="4 5">1.5.1.2</ecNumber>
    </recommendedName>
    <alternativeName>
        <fullName evidence="4">PCA reductase</fullName>
    </alternativeName>
</protein>
<evidence type="ECO:0000259" key="7">
    <source>
        <dbReference type="Pfam" id="PF14748"/>
    </source>
</evidence>
<dbReference type="PANTHER" id="PTHR11645:SF0">
    <property type="entry name" value="PYRROLINE-5-CARBOXYLATE REDUCTASE 3"/>
    <property type="match status" value="1"/>
</dbReference>
<evidence type="ECO:0000256" key="3">
    <source>
        <dbReference type="ARBA" id="ARBA00023002"/>
    </source>
</evidence>